<evidence type="ECO:0000313" key="2">
    <source>
        <dbReference type="EMBL" id="KAK1127394.1"/>
    </source>
</evidence>
<accession>A0AA40KNY4</accession>
<evidence type="ECO:0000256" key="1">
    <source>
        <dbReference type="SAM" id="MobiDB-lite"/>
    </source>
</evidence>
<gene>
    <name evidence="2" type="ORF">K0M31_003934</name>
</gene>
<reference evidence="2" key="1">
    <citation type="submission" date="2021-10" db="EMBL/GenBank/DDBJ databases">
        <title>Melipona bicolor Genome sequencing and assembly.</title>
        <authorList>
            <person name="Araujo N.S."/>
            <person name="Arias M.C."/>
        </authorList>
    </citation>
    <scope>NUCLEOTIDE SEQUENCE</scope>
    <source>
        <strain evidence="2">USP_2M_L1-L4_2017</strain>
        <tissue evidence="2">Whole body</tissue>
    </source>
</reference>
<sequence length="184" mass="21077">MTSNDTSFKYLNNPDQDKVQLWTTIDREGLQVNYFLFRVVISRLSPGKVQRKCLTKNTTVTRITPGEEKHVLVRSSGHCDLTMKRRLDNGRCFLREHIGSTCFLPISRSTLLLAKRSTARETENSDREVFTCVKQRGLSTDPAPRVELKIRVVPHGLPTPSRNSIEDEMEAKWNSSRRTDTSPE</sequence>
<comment type="caution">
    <text evidence="2">The sequence shown here is derived from an EMBL/GenBank/DDBJ whole genome shotgun (WGS) entry which is preliminary data.</text>
</comment>
<protein>
    <submittedName>
        <fullName evidence="2">Uncharacterized protein</fullName>
    </submittedName>
</protein>
<proteinExistence type="predicted"/>
<dbReference type="EMBL" id="JAHYIQ010000012">
    <property type="protein sequence ID" value="KAK1127394.1"/>
    <property type="molecule type" value="Genomic_DNA"/>
</dbReference>
<dbReference type="Proteomes" id="UP001177670">
    <property type="component" value="Unassembled WGS sequence"/>
</dbReference>
<feature type="region of interest" description="Disordered" evidence="1">
    <location>
        <begin position="154"/>
        <end position="184"/>
    </location>
</feature>
<organism evidence="2 3">
    <name type="scientific">Melipona bicolor</name>
    <dbReference type="NCBI Taxonomy" id="60889"/>
    <lineage>
        <taxon>Eukaryota</taxon>
        <taxon>Metazoa</taxon>
        <taxon>Ecdysozoa</taxon>
        <taxon>Arthropoda</taxon>
        <taxon>Hexapoda</taxon>
        <taxon>Insecta</taxon>
        <taxon>Pterygota</taxon>
        <taxon>Neoptera</taxon>
        <taxon>Endopterygota</taxon>
        <taxon>Hymenoptera</taxon>
        <taxon>Apocrita</taxon>
        <taxon>Aculeata</taxon>
        <taxon>Apoidea</taxon>
        <taxon>Anthophila</taxon>
        <taxon>Apidae</taxon>
        <taxon>Melipona</taxon>
    </lineage>
</organism>
<keyword evidence="3" id="KW-1185">Reference proteome</keyword>
<name>A0AA40KNY4_9HYME</name>
<dbReference type="AlphaFoldDB" id="A0AA40KNY4"/>
<evidence type="ECO:0000313" key="3">
    <source>
        <dbReference type="Proteomes" id="UP001177670"/>
    </source>
</evidence>